<dbReference type="AlphaFoldDB" id="A0A117RE76"/>
<keyword evidence="5 6" id="KW-0472">Membrane</keyword>
<keyword evidence="4 6" id="KW-1133">Transmembrane helix</keyword>
<evidence type="ECO:0000256" key="2">
    <source>
        <dbReference type="ARBA" id="ARBA00022475"/>
    </source>
</evidence>
<name>A0A117RE76_9ACTN</name>
<evidence type="ECO:0000256" key="6">
    <source>
        <dbReference type="SAM" id="Phobius"/>
    </source>
</evidence>
<dbReference type="Pfam" id="PF02653">
    <property type="entry name" value="BPD_transp_2"/>
    <property type="match status" value="1"/>
</dbReference>
<feature type="transmembrane region" description="Helical" evidence="6">
    <location>
        <begin position="92"/>
        <end position="109"/>
    </location>
</feature>
<dbReference type="CDD" id="cd06580">
    <property type="entry name" value="TM_PBP1_transp_TpRbsC_like"/>
    <property type="match status" value="1"/>
</dbReference>
<dbReference type="RefSeq" id="WP_061920399.1">
    <property type="nucleotide sequence ID" value="NZ_JBEYBH010000006.1"/>
</dbReference>
<dbReference type="GO" id="GO:0022857">
    <property type="term" value="F:transmembrane transporter activity"/>
    <property type="evidence" value="ECO:0007669"/>
    <property type="project" value="InterPro"/>
</dbReference>
<comment type="subcellular location">
    <subcellularLocation>
        <location evidence="1">Cell membrane</location>
        <topology evidence="1">Multi-pass membrane protein</topology>
    </subcellularLocation>
</comment>
<feature type="transmembrane region" description="Helical" evidence="6">
    <location>
        <begin position="248"/>
        <end position="268"/>
    </location>
</feature>
<comment type="caution">
    <text evidence="7">The sequence shown here is derived from an EMBL/GenBank/DDBJ whole genome shotgun (WGS) entry which is preliminary data.</text>
</comment>
<organism evidence="7 8">
    <name type="scientific">Streptomyces bungoensis</name>
    <dbReference type="NCBI Taxonomy" id="285568"/>
    <lineage>
        <taxon>Bacteria</taxon>
        <taxon>Bacillati</taxon>
        <taxon>Actinomycetota</taxon>
        <taxon>Actinomycetes</taxon>
        <taxon>Kitasatosporales</taxon>
        <taxon>Streptomycetaceae</taxon>
        <taxon>Streptomyces</taxon>
    </lineage>
</organism>
<dbReference type="EMBL" id="LMWX01000018">
    <property type="protein sequence ID" value="KUN85856.1"/>
    <property type="molecule type" value="Genomic_DNA"/>
</dbReference>
<evidence type="ECO:0000256" key="4">
    <source>
        <dbReference type="ARBA" id="ARBA00022989"/>
    </source>
</evidence>
<dbReference type="InterPro" id="IPR001851">
    <property type="entry name" value="ABC_transp_permease"/>
</dbReference>
<evidence type="ECO:0000256" key="3">
    <source>
        <dbReference type="ARBA" id="ARBA00022692"/>
    </source>
</evidence>
<dbReference type="PANTHER" id="PTHR47089:SF1">
    <property type="entry name" value="GUANOSINE ABC TRANSPORTER PERMEASE PROTEIN NUPP"/>
    <property type="match status" value="1"/>
</dbReference>
<feature type="transmembrane region" description="Helical" evidence="6">
    <location>
        <begin position="326"/>
        <end position="345"/>
    </location>
</feature>
<dbReference type="PANTHER" id="PTHR47089">
    <property type="entry name" value="ABC TRANSPORTER, PERMEASE PROTEIN"/>
    <property type="match status" value="1"/>
</dbReference>
<feature type="transmembrane region" description="Helical" evidence="6">
    <location>
        <begin position="58"/>
        <end position="80"/>
    </location>
</feature>
<evidence type="ECO:0000256" key="5">
    <source>
        <dbReference type="ARBA" id="ARBA00023136"/>
    </source>
</evidence>
<gene>
    <name evidence="7" type="ORF">AQJ66_12960</name>
</gene>
<keyword evidence="8" id="KW-1185">Reference proteome</keyword>
<dbReference type="OrthoDB" id="45037at2"/>
<protein>
    <submittedName>
        <fullName evidence="7">Sugar ABC transporter permease</fullName>
    </submittedName>
</protein>
<dbReference type="STRING" id="285568.AQJ66_12960"/>
<proteinExistence type="predicted"/>
<evidence type="ECO:0000256" key="1">
    <source>
        <dbReference type="ARBA" id="ARBA00004651"/>
    </source>
</evidence>
<feature type="transmembrane region" description="Helical" evidence="6">
    <location>
        <begin position="115"/>
        <end position="136"/>
    </location>
</feature>
<feature type="transmembrane region" description="Helical" evidence="6">
    <location>
        <begin position="197"/>
        <end position="218"/>
    </location>
</feature>
<keyword evidence="2" id="KW-1003">Cell membrane</keyword>
<keyword evidence="3 6" id="KW-0812">Transmembrane</keyword>
<sequence length="375" mass="39340">MNKLTQRLDKERLLLGIAAPLLAVVAALVVTTLVILATGKNPGDAFSDMVTYGFASDSQVYILNKATTYYLAGVAVAIGFRMNLFNIGVDGQYRLAAFIAAVLGGVLTVPGWIAIPLIIVCAMATGALWAAIAGVLKVTRGVSEVISTIMLNSIATAVIGYLLQPGKLGELQQGGTLVSTKPLPSSSYFFSIDTGPAGVLDGFIVVAVIVGLAYWFVLGRTRFGFDLRTVGQSESAAAASGVSVKKMVATSMVISGAVAGLIGMPTLLNESHQYDNSFPSGIGFTGIAIALLGRNNPVGIALGALLWGFLERTTNHLEFQGYDKEILGVIQGVIVLCVVIAYEVVRRYGLKRQQQRVGAELAAQAAAPTKKQEVA</sequence>
<evidence type="ECO:0000313" key="8">
    <source>
        <dbReference type="Proteomes" id="UP000053024"/>
    </source>
</evidence>
<dbReference type="GO" id="GO:0005886">
    <property type="term" value="C:plasma membrane"/>
    <property type="evidence" value="ECO:0007669"/>
    <property type="project" value="UniProtKB-SubCell"/>
</dbReference>
<dbReference type="Proteomes" id="UP000053024">
    <property type="component" value="Unassembled WGS sequence"/>
</dbReference>
<reference evidence="7 8" key="1">
    <citation type="submission" date="2015-10" db="EMBL/GenBank/DDBJ databases">
        <title>Draft genome sequence of Streptomyces bungoensis DSM 41781, type strain for the species Streptomyces bungoensis.</title>
        <authorList>
            <person name="Ruckert C."/>
            <person name="Winkler A."/>
            <person name="Kalinowski J."/>
            <person name="Kampfer P."/>
            <person name="Glaeser S."/>
        </authorList>
    </citation>
    <scope>NUCLEOTIDE SEQUENCE [LARGE SCALE GENOMIC DNA]</scope>
    <source>
        <strain evidence="7 8">DSM 41781</strain>
    </source>
</reference>
<feature type="transmembrane region" description="Helical" evidence="6">
    <location>
        <begin position="145"/>
        <end position="163"/>
    </location>
</feature>
<feature type="transmembrane region" description="Helical" evidence="6">
    <location>
        <begin position="12"/>
        <end position="38"/>
    </location>
</feature>
<evidence type="ECO:0000313" key="7">
    <source>
        <dbReference type="EMBL" id="KUN85856.1"/>
    </source>
</evidence>
<accession>A0A117RE76</accession>